<reference evidence="3" key="3">
    <citation type="journal article" name="BMC Genomics">
        <title>New genome assemblies reveal patterns of domestication and adaptation across Brettanomyces (Dekkera) species.</title>
        <authorList>
            <person name="Roach M.J."/>
            <person name="Borneman A.R."/>
        </authorList>
    </citation>
    <scope>NUCLEOTIDE SEQUENCE</scope>
    <source>
        <strain evidence="3">UCD 2041</strain>
    </source>
</reference>
<dbReference type="Proteomes" id="UP000663131">
    <property type="component" value="Chromosome 6"/>
</dbReference>
<evidence type="ECO:0000313" key="4">
    <source>
        <dbReference type="Proteomes" id="UP000568158"/>
    </source>
</evidence>
<keyword evidence="1" id="KW-1133">Transmembrane helix</keyword>
<dbReference type="RefSeq" id="XP_041136129.1">
    <property type="nucleotide sequence ID" value="XM_041282290.1"/>
</dbReference>
<keyword evidence="1" id="KW-0812">Transmembrane</keyword>
<gene>
    <name evidence="3" type="ORF">BRETT_003787</name>
    <name evidence="2" type="ORF">HII12_000893</name>
</gene>
<dbReference type="EMBL" id="CP063134">
    <property type="protein sequence ID" value="QOU19636.1"/>
    <property type="molecule type" value="Genomic_DNA"/>
</dbReference>
<proteinExistence type="predicted"/>
<evidence type="ECO:0000256" key="1">
    <source>
        <dbReference type="SAM" id="Phobius"/>
    </source>
</evidence>
<organism evidence="2 4">
    <name type="scientific">Dekkera bruxellensis</name>
    <name type="common">Brettanomyces custersii</name>
    <dbReference type="NCBI Taxonomy" id="5007"/>
    <lineage>
        <taxon>Eukaryota</taxon>
        <taxon>Fungi</taxon>
        <taxon>Dikarya</taxon>
        <taxon>Ascomycota</taxon>
        <taxon>Saccharomycotina</taxon>
        <taxon>Pichiomycetes</taxon>
        <taxon>Pichiales</taxon>
        <taxon>Pichiaceae</taxon>
        <taxon>Brettanomyces</taxon>
    </lineage>
</organism>
<accession>A0A8H6BQA7</accession>
<dbReference type="GeneID" id="64575710"/>
<dbReference type="InterPro" id="IPR018803">
    <property type="entry name" value="Ish1/Msc1-like"/>
</dbReference>
<dbReference type="KEGG" id="bbrx:BRETT_003787"/>
<dbReference type="EMBL" id="JABCYN010000009">
    <property type="protein sequence ID" value="KAF6015731.1"/>
    <property type="molecule type" value="Genomic_DNA"/>
</dbReference>
<feature type="transmembrane region" description="Helical" evidence="1">
    <location>
        <begin position="12"/>
        <end position="31"/>
    </location>
</feature>
<dbReference type="Proteomes" id="UP000568158">
    <property type="component" value="Unassembled WGS sequence"/>
</dbReference>
<evidence type="ECO:0000313" key="2">
    <source>
        <dbReference type="EMBL" id="KAF6015731.1"/>
    </source>
</evidence>
<name>A0A8H6BQA7_DEKBR</name>
<reference evidence="2 4" key="1">
    <citation type="journal article" date="2020" name="Appl. Microbiol. Biotechnol.">
        <title>Targeted gene deletion in Brettanomyces bruxellensis with an expression-free CRISPR-Cas9 system.</title>
        <authorList>
            <person name="Varela C."/>
            <person name="Bartel C."/>
            <person name="Onetto C."/>
            <person name="Borneman A."/>
        </authorList>
    </citation>
    <scope>NUCLEOTIDE SEQUENCE [LARGE SCALE GENOMIC DNA]</scope>
    <source>
        <strain evidence="2 4">AWRI1613</strain>
    </source>
</reference>
<sequence>MTFSLTPQQRRNVSIAAISAVAVFGIASIIFKTYPHLKPSFLGGKKPSDDPDEDEVLKSTVVVNKKDIADWSDDDLKAFLKEKEVSVPESAEHSDLVALATQFKSD</sequence>
<dbReference type="Pfam" id="PF10281">
    <property type="entry name" value="Ish1"/>
    <property type="match status" value="1"/>
</dbReference>
<keyword evidence="1" id="KW-0472">Membrane</keyword>
<protein>
    <submittedName>
        <fullName evidence="2">Uncharacterized protein</fullName>
    </submittedName>
</protein>
<dbReference type="AlphaFoldDB" id="A0A8H6BQA7"/>
<reference evidence="3" key="2">
    <citation type="submission" date="2020-10" db="EMBL/GenBank/DDBJ databases">
        <authorList>
            <person name="Palmer J.M."/>
        </authorList>
    </citation>
    <scope>NUCLEOTIDE SEQUENCE</scope>
    <source>
        <strain evidence="3">UCD 2041</strain>
    </source>
</reference>
<evidence type="ECO:0000313" key="3">
    <source>
        <dbReference type="EMBL" id="QOU19636.1"/>
    </source>
</evidence>
<dbReference type="OrthoDB" id="2527403at2759"/>